<evidence type="ECO:0000313" key="4">
    <source>
        <dbReference type="Proteomes" id="UP001165085"/>
    </source>
</evidence>
<protein>
    <recommendedName>
        <fullName evidence="2">Fungal lipase-type domain-containing protein</fullName>
    </recommendedName>
</protein>
<reference evidence="4" key="1">
    <citation type="journal article" date="2023" name="Commun. Biol.">
        <title>Genome analysis of Parmales, the sister group of diatoms, reveals the evolutionary specialization of diatoms from phago-mixotrophs to photoautotrophs.</title>
        <authorList>
            <person name="Ban H."/>
            <person name="Sato S."/>
            <person name="Yoshikawa S."/>
            <person name="Yamada K."/>
            <person name="Nakamura Y."/>
            <person name="Ichinomiya M."/>
            <person name="Sato N."/>
            <person name="Blanc-Mathieu R."/>
            <person name="Endo H."/>
            <person name="Kuwata A."/>
            <person name="Ogata H."/>
        </authorList>
    </citation>
    <scope>NUCLEOTIDE SEQUENCE [LARGE SCALE GENOMIC DNA]</scope>
    <source>
        <strain evidence="4">NIES 3701</strain>
    </source>
</reference>
<comment type="caution">
    <text evidence="3">The sequence shown here is derived from an EMBL/GenBank/DDBJ whole genome shotgun (WGS) entry which is preliminary data.</text>
</comment>
<feature type="domain" description="Fungal lipase-type" evidence="2">
    <location>
        <begin position="159"/>
        <end position="297"/>
    </location>
</feature>
<dbReference type="OrthoDB" id="426718at2759"/>
<dbReference type="PANTHER" id="PTHR45908">
    <property type="entry name" value="PROTEIN CBG11750-RELATED"/>
    <property type="match status" value="1"/>
</dbReference>
<dbReference type="CDD" id="cd00519">
    <property type="entry name" value="Lipase_3"/>
    <property type="match status" value="1"/>
</dbReference>
<dbReference type="Proteomes" id="UP001165085">
    <property type="component" value="Unassembled WGS sequence"/>
</dbReference>
<dbReference type="EMBL" id="BRXY01000567">
    <property type="protein sequence ID" value="GMI00202.1"/>
    <property type="molecule type" value="Genomic_DNA"/>
</dbReference>
<dbReference type="InterPro" id="IPR002921">
    <property type="entry name" value="Fungal_lipase-type"/>
</dbReference>
<keyword evidence="4" id="KW-1185">Reference proteome</keyword>
<keyword evidence="1" id="KW-0732">Signal</keyword>
<sequence>MHTTFPLLPLLLLLLLPSPLHSCTCSPFSGNPSSCCPSSTDICSHWGGSKTCKDDTPVCCNSDFDSVCCPENSGCTQGCRDSILGECDCVPFRNTTTYNEQSALNSLVYVAASQCSPSSGLNDTWSCTACPPSYPLTGVNVVSNDGHAVLTGYDGENIIVAFRGSLSLRDWISDAENAVLTTYPNCDDCEVGLGWYSAMNSVRDLVIEAVEGLSEEYEGAGIILTGHSLGAAMAPLWLVELEERKPELSKQVIYPIYTFGQPRVGNEKYAEWFMERTGAYNWYRVVHHDDPVPHLPPPALKFVHMSTEVWYVESGTGDGNFMVCDGSGEDEQCSGGTLVNGEFNDHTEYLDHDIHQCNPSGF</sequence>
<dbReference type="Pfam" id="PF01764">
    <property type="entry name" value="Lipase_3"/>
    <property type="match status" value="1"/>
</dbReference>
<evidence type="ECO:0000313" key="3">
    <source>
        <dbReference type="EMBL" id="GMI00202.1"/>
    </source>
</evidence>
<dbReference type="SUPFAM" id="SSF53474">
    <property type="entry name" value="alpha/beta-Hydrolases"/>
    <property type="match status" value="1"/>
</dbReference>
<proteinExistence type="predicted"/>
<dbReference type="Gene3D" id="3.40.50.1820">
    <property type="entry name" value="alpha/beta hydrolase"/>
    <property type="match status" value="1"/>
</dbReference>
<dbReference type="InterPro" id="IPR029058">
    <property type="entry name" value="AB_hydrolase_fold"/>
</dbReference>
<dbReference type="GO" id="GO:0006629">
    <property type="term" value="P:lipid metabolic process"/>
    <property type="evidence" value="ECO:0007669"/>
    <property type="project" value="InterPro"/>
</dbReference>
<evidence type="ECO:0000256" key="1">
    <source>
        <dbReference type="SAM" id="SignalP"/>
    </source>
</evidence>
<dbReference type="AlphaFoldDB" id="A0A9W7C563"/>
<gene>
    <name evidence="3" type="ORF">TrST_g8613</name>
</gene>
<evidence type="ECO:0000259" key="2">
    <source>
        <dbReference type="Pfam" id="PF01764"/>
    </source>
</evidence>
<feature type="signal peptide" evidence="1">
    <location>
        <begin position="1"/>
        <end position="22"/>
    </location>
</feature>
<name>A0A9W7C563_9STRA</name>
<organism evidence="3 4">
    <name type="scientific">Triparma strigata</name>
    <dbReference type="NCBI Taxonomy" id="1606541"/>
    <lineage>
        <taxon>Eukaryota</taxon>
        <taxon>Sar</taxon>
        <taxon>Stramenopiles</taxon>
        <taxon>Ochrophyta</taxon>
        <taxon>Bolidophyceae</taxon>
        <taxon>Parmales</taxon>
        <taxon>Triparmaceae</taxon>
        <taxon>Triparma</taxon>
    </lineage>
</organism>
<feature type="chain" id="PRO_5040720626" description="Fungal lipase-type domain-containing protein" evidence="1">
    <location>
        <begin position="23"/>
        <end position="362"/>
    </location>
</feature>
<accession>A0A9W7C563</accession>